<evidence type="ECO:0000313" key="1">
    <source>
        <dbReference type="EMBL" id="GJT54949.1"/>
    </source>
</evidence>
<organism evidence="1 2">
    <name type="scientific">Tanacetum coccineum</name>
    <dbReference type="NCBI Taxonomy" id="301880"/>
    <lineage>
        <taxon>Eukaryota</taxon>
        <taxon>Viridiplantae</taxon>
        <taxon>Streptophyta</taxon>
        <taxon>Embryophyta</taxon>
        <taxon>Tracheophyta</taxon>
        <taxon>Spermatophyta</taxon>
        <taxon>Magnoliopsida</taxon>
        <taxon>eudicotyledons</taxon>
        <taxon>Gunneridae</taxon>
        <taxon>Pentapetalae</taxon>
        <taxon>asterids</taxon>
        <taxon>campanulids</taxon>
        <taxon>Asterales</taxon>
        <taxon>Asteraceae</taxon>
        <taxon>Asteroideae</taxon>
        <taxon>Anthemideae</taxon>
        <taxon>Anthemidinae</taxon>
        <taxon>Tanacetum</taxon>
    </lineage>
</organism>
<dbReference type="Proteomes" id="UP001151760">
    <property type="component" value="Unassembled WGS sequence"/>
</dbReference>
<protein>
    <submittedName>
        <fullName evidence="1">Uncharacterized protein</fullName>
    </submittedName>
</protein>
<keyword evidence="2" id="KW-1185">Reference proteome</keyword>
<reference evidence="1" key="2">
    <citation type="submission" date="2022-01" db="EMBL/GenBank/DDBJ databases">
        <authorList>
            <person name="Yamashiro T."/>
            <person name="Shiraishi A."/>
            <person name="Satake H."/>
            <person name="Nakayama K."/>
        </authorList>
    </citation>
    <scope>NUCLEOTIDE SEQUENCE</scope>
</reference>
<sequence>MCILHLSIAIKFEIEDNGELKCRAIKRALEIKEDIYKEWCLEFFSSIHFKPVKKNEMMDKKFIAKEKTLDGPRPKVADIKDVFKRLVHKVIVNSFVHRNKTQHKYFVSDSWVMHFLDLENARMNVPWILAQHLSKKAAGMKEASDINGGHYVFKIARNLGYFTSNETKKCSAPVQGTLLDEKVLKGILDHGKMKLKENDEEEEINKPKGKEVKRSYKIEEESVREEEVDKSNKWRDAMLLKTGYQLDYASPILIYLGSTSGYTFASEYKPPMVPPYPYYTTSFTNMENVTNAVVERVVEPLNE</sequence>
<gene>
    <name evidence="1" type="ORF">Tco_0990003</name>
</gene>
<comment type="caution">
    <text evidence="1">The sequence shown here is derived from an EMBL/GenBank/DDBJ whole genome shotgun (WGS) entry which is preliminary data.</text>
</comment>
<proteinExistence type="predicted"/>
<accession>A0ABQ5EVG4</accession>
<reference evidence="1" key="1">
    <citation type="journal article" date="2022" name="Int. J. Mol. Sci.">
        <title>Draft Genome of Tanacetum Coccineum: Genomic Comparison of Closely Related Tanacetum-Family Plants.</title>
        <authorList>
            <person name="Yamashiro T."/>
            <person name="Shiraishi A."/>
            <person name="Nakayama K."/>
            <person name="Satake H."/>
        </authorList>
    </citation>
    <scope>NUCLEOTIDE SEQUENCE</scope>
</reference>
<dbReference type="EMBL" id="BQNB010016716">
    <property type="protein sequence ID" value="GJT54949.1"/>
    <property type="molecule type" value="Genomic_DNA"/>
</dbReference>
<name>A0ABQ5EVG4_9ASTR</name>
<evidence type="ECO:0000313" key="2">
    <source>
        <dbReference type="Proteomes" id="UP001151760"/>
    </source>
</evidence>